<sequence>MAAATIRLGKISSINYTAGKARVVYEDRDDSVTSELPFLALQYNIPKVDDLVVVACFSNGTVSGVILGPVYNSANTPHEGGAGIFRQEMSNNVNEAVMSYSEKKQTIILRAPKIEFEGYGYEDKPYVTLEQINDAFSDIDDNKTGISNLQDDTAKTKGKPSLQAQLDALEKRVKALGG</sequence>
<dbReference type="InterPro" id="IPR037026">
    <property type="entry name" value="Vgr_OB-fold_dom_sf"/>
</dbReference>
<dbReference type="EMBL" id="BK015222">
    <property type="protein sequence ID" value="DAD96653.1"/>
    <property type="molecule type" value="Genomic_DNA"/>
</dbReference>
<organism evidence="1">
    <name type="scientific">Caudovirales sp. ct0YK8</name>
    <dbReference type="NCBI Taxonomy" id="2826764"/>
    <lineage>
        <taxon>Viruses</taxon>
        <taxon>Duplodnaviria</taxon>
        <taxon>Heunggongvirae</taxon>
        <taxon>Uroviricota</taxon>
        <taxon>Caudoviricetes</taxon>
    </lineage>
</organism>
<protein>
    <submittedName>
        <fullName evidence="1">Baseplate assembly protein V</fullName>
    </submittedName>
</protein>
<dbReference type="Gene3D" id="2.40.50.230">
    <property type="entry name" value="Gp5 N-terminal domain"/>
    <property type="match status" value="1"/>
</dbReference>
<reference evidence="1" key="1">
    <citation type="journal article" date="2021" name="Proc. Natl. Acad. Sci. U.S.A.">
        <title>A Catalog of Tens of Thousands of Viruses from Human Metagenomes Reveals Hidden Associations with Chronic Diseases.</title>
        <authorList>
            <person name="Tisza M.J."/>
            <person name="Buck C.B."/>
        </authorList>
    </citation>
    <scope>NUCLEOTIDE SEQUENCE</scope>
    <source>
        <strain evidence="1">Ct0YK8</strain>
    </source>
</reference>
<proteinExistence type="predicted"/>
<accession>A0A8S5NPB5</accession>
<name>A0A8S5NPB5_9CAUD</name>
<evidence type="ECO:0000313" key="1">
    <source>
        <dbReference type="EMBL" id="DAD96653.1"/>
    </source>
</evidence>